<accession>A0A1C7MSF4</accession>
<comment type="caution">
    <text evidence="2">The sequence shown here is derived from an EMBL/GenBank/DDBJ whole genome shotgun (WGS) entry which is preliminary data.</text>
</comment>
<proteinExistence type="predicted"/>
<evidence type="ECO:0000313" key="3">
    <source>
        <dbReference type="Proteomes" id="UP000092993"/>
    </source>
</evidence>
<feature type="compositionally biased region" description="Polar residues" evidence="1">
    <location>
        <begin position="48"/>
        <end position="58"/>
    </location>
</feature>
<dbReference type="OrthoDB" id="2422840at2759"/>
<evidence type="ECO:0000313" key="2">
    <source>
        <dbReference type="EMBL" id="OBZ79793.1"/>
    </source>
</evidence>
<gene>
    <name evidence="2" type="ORF">A0H81_01496</name>
</gene>
<organism evidence="2 3">
    <name type="scientific">Grifola frondosa</name>
    <name type="common">Maitake</name>
    <name type="synonym">Polyporus frondosus</name>
    <dbReference type="NCBI Taxonomy" id="5627"/>
    <lineage>
        <taxon>Eukaryota</taxon>
        <taxon>Fungi</taxon>
        <taxon>Dikarya</taxon>
        <taxon>Basidiomycota</taxon>
        <taxon>Agaricomycotina</taxon>
        <taxon>Agaricomycetes</taxon>
        <taxon>Polyporales</taxon>
        <taxon>Grifolaceae</taxon>
        <taxon>Grifola</taxon>
    </lineage>
</organism>
<name>A0A1C7MSF4_GRIFR</name>
<feature type="region of interest" description="Disordered" evidence="1">
    <location>
        <begin position="43"/>
        <end position="73"/>
    </location>
</feature>
<dbReference type="AlphaFoldDB" id="A0A1C7MSF4"/>
<evidence type="ECO:0000256" key="1">
    <source>
        <dbReference type="SAM" id="MobiDB-lite"/>
    </source>
</evidence>
<dbReference type="EMBL" id="LUGG01000001">
    <property type="protein sequence ID" value="OBZ79793.1"/>
    <property type="molecule type" value="Genomic_DNA"/>
</dbReference>
<dbReference type="Proteomes" id="UP000092993">
    <property type="component" value="Unassembled WGS sequence"/>
</dbReference>
<protein>
    <submittedName>
        <fullName evidence="2">Uncharacterized protein</fullName>
    </submittedName>
</protein>
<keyword evidence="3" id="KW-1185">Reference proteome</keyword>
<reference evidence="2 3" key="1">
    <citation type="submission" date="2016-03" db="EMBL/GenBank/DDBJ databases">
        <title>Whole genome sequencing of Grifola frondosa 9006-11.</title>
        <authorList>
            <person name="Min B."/>
            <person name="Park H."/>
            <person name="Kim J.-G."/>
            <person name="Cho H."/>
            <person name="Oh Y.-L."/>
            <person name="Kong W.-S."/>
            <person name="Choi I.-G."/>
        </authorList>
    </citation>
    <scope>NUCLEOTIDE SEQUENCE [LARGE SCALE GENOMIC DNA]</scope>
    <source>
        <strain evidence="2 3">9006-11</strain>
    </source>
</reference>
<sequence>MTLEDLLEKTPEERVDIFADLIGAERIICFNNEIARRIEAMQLPPSSPSNEQYSSHSSVHAPELPENEGYIYT</sequence>